<evidence type="ECO:0000313" key="4">
    <source>
        <dbReference type="Proteomes" id="UP000323300"/>
    </source>
</evidence>
<dbReference type="InterPro" id="IPR011670">
    <property type="entry name" value="DUF1612"/>
</dbReference>
<sequence>MFSDPALDKPRILRDLGEREQPCDAFPIQKPYASKPVTQSTVVLVSSRATVWDSRGGGRRGVGRCRTGRGSTPRRGIRRHRRALSSGVLAGVVPEHARRPERPPERDPVVYDPDWDEHARLAEWRARVDQAVDLPAVLAAAILWDAWEELRRRSISLGSAGPGAGTDAATPEGAARSLEAAAAHRLRLVATNRLERDDLKGAESNDPRRAQSRWRARPARGHGHGALPRMGIV</sequence>
<evidence type="ECO:0000313" key="3">
    <source>
        <dbReference type="EMBL" id="SFL17783.1"/>
    </source>
</evidence>
<keyword evidence="4" id="KW-1185">Reference proteome</keyword>
<feature type="domain" description="DUF1612" evidence="2">
    <location>
        <begin position="109"/>
        <end position="151"/>
    </location>
</feature>
<name>A0A1I4FJY5_9HYPH</name>
<reference evidence="3 4" key="1">
    <citation type="submission" date="2016-10" db="EMBL/GenBank/DDBJ databases">
        <authorList>
            <person name="Varghese N."/>
            <person name="Submissions S."/>
        </authorList>
    </citation>
    <scope>NUCLEOTIDE SEQUENCE [LARGE SCALE GENOMIC DNA]</scope>
    <source>
        <strain evidence="3 4">DSM 21822</strain>
    </source>
</reference>
<feature type="region of interest" description="Disordered" evidence="1">
    <location>
        <begin position="55"/>
        <end position="76"/>
    </location>
</feature>
<dbReference type="Proteomes" id="UP000323300">
    <property type="component" value="Unassembled WGS sequence"/>
</dbReference>
<organism evidence="3 4">
    <name type="scientific">Neomesorhizobium albiziae</name>
    <dbReference type="NCBI Taxonomy" id="335020"/>
    <lineage>
        <taxon>Bacteria</taxon>
        <taxon>Pseudomonadati</taxon>
        <taxon>Pseudomonadota</taxon>
        <taxon>Alphaproteobacteria</taxon>
        <taxon>Hyphomicrobiales</taxon>
        <taxon>Phyllobacteriaceae</taxon>
        <taxon>Neomesorhizobium</taxon>
    </lineage>
</organism>
<feature type="region of interest" description="Disordered" evidence="1">
    <location>
        <begin position="196"/>
        <end position="233"/>
    </location>
</feature>
<dbReference type="AlphaFoldDB" id="A0A1I4FJY5"/>
<feature type="compositionally biased region" description="Basic residues" evidence="1">
    <location>
        <begin position="210"/>
        <end position="223"/>
    </location>
</feature>
<accession>A0A1I4FJY5</accession>
<dbReference type="Pfam" id="PF07756">
    <property type="entry name" value="DUF1612"/>
    <property type="match status" value="1"/>
</dbReference>
<proteinExistence type="predicted"/>
<feature type="compositionally biased region" description="Basic and acidic residues" evidence="1">
    <location>
        <begin position="196"/>
        <end position="209"/>
    </location>
</feature>
<dbReference type="EMBL" id="FOSL01000048">
    <property type="protein sequence ID" value="SFL17783.1"/>
    <property type="molecule type" value="Genomic_DNA"/>
</dbReference>
<evidence type="ECO:0000256" key="1">
    <source>
        <dbReference type="SAM" id="MobiDB-lite"/>
    </source>
</evidence>
<gene>
    <name evidence="3" type="ORF">SAMN04488498_14814</name>
</gene>
<protein>
    <recommendedName>
        <fullName evidence="2">DUF1612 domain-containing protein</fullName>
    </recommendedName>
</protein>
<evidence type="ECO:0000259" key="2">
    <source>
        <dbReference type="Pfam" id="PF07756"/>
    </source>
</evidence>
<feature type="compositionally biased region" description="Basic residues" evidence="1">
    <location>
        <begin position="57"/>
        <end position="67"/>
    </location>
</feature>